<comment type="caution">
    <text evidence="7">The sequence shown here is derived from an EMBL/GenBank/DDBJ whole genome shotgun (WGS) entry which is preliminary data.</text>
</comment>
<feature type="domain" description="Sushi" evidence="6">
    <location>
        <begin position="497"/>
        <end position="555"/>
    </location>
</feature>
<dbReference type="CDD" id="cd00033">
    <property type="entry name" value="CCP"/>
    <property type="match status" value="7"/>
</dbReference>
<reference evidence="7" key="1">
    <citation type="submission" date="2020-08" db="EMBL/GenBank/DDBJ databases">
        <title>Multicomponent nature underlies the extraordinary mechanical properties of spider dragline silk.</title>
        <authorList>
            <person name="Kono N."/>
            <person name="Nakamura H."/>
            <person name="Mori M."/>
            <person name="Yoshida Y."/>
            <person name="Ohtoshi R."/>
            <person name="Malay A.D."/>
            <person name="Moran D.A.P."/>
            <person name="Tomita M."/>
            <person name="Numata K."/>
            <person name="Arakawa K."/>
        </authorList>
    </citation>
    <scope>NUCLEOTIDE SEQUENCE</scope>
</reference>
<feature type="disulfide bond" evidence="5">
    <location>
        <begin position="1026"/>
        <end position="1069"/>
    </location>
</feature>
<feature type="domain" description="Sushi" evidence="6">
    <location>
        <begin position="965"/>
        <end position="1023"/>
    </location>
</feature>
<dbReference type="SMART" id="SM00032">
    <property type="entry name" value="CCP"/>
    <property type="match status" value="19"/>
</dbReference>
<feature type="domain" description="Sushi" evidence="6">
    <location>
        <begin position="324"/>
        <end position="383"/>
    </location>
</feature>
<dbReference type="InterPro" id="IPR000436">
    <property type="entry name" value="Sushi_SCR_CCP_dom"/>
</dbReference>
<feature type="disulfide bond" evidence="5">
    <location>
        <begin position="326"/>
        <end position="369"/>
    </location>
</feature>
<dbReference type="PANTHER" id="PTHR19325">
    <property type="entry name" value="COMPLEMENT COMPONENT-RELATED SUSHI DOMAIN-CONTAINING"/>
    <property type="match status" value="1"/>
</dbReference>
<evidence type="ECO:0000256" key="4">
    <source>
        <dbReference type="ARBA" id="ARBA00023180"/>
    </source>
</evidence>
<feature type="domain" description="Sushi" evidence="6">
    <location>
        <begin position="1024"/>
        <end position="1085"/>
    </location>
</feature>
<dbReference type="AlphaFoldDB" id="A0A8X6YJZ1"/>
<dbReference type="InterPro" id="IPR050350">
    <property type="entry name" value="Compl-Cell_Adhes-Reg"/>
</dbReference>
<dbReference type="PROSITE" id="PS50923">
    <property type="entry name" value="SUSHI"/>
    <property type="match status" value="10"/>
</dbReference>
<evidence type="ECO:0000256" key="3">
    <source>
        <dbReference type="ARBA" id="ARBA00023157"/>
    </source>
</evidence>
<keyword evidence="1 5" id="KW-0768">Sushi</keyword>
<dbReference type="Proteomes" id="UP000886998">
    <property type="component" value="Unassembled WGS sequence"/>
</dbReference>
<organism evidence="7 8">
    <name type="scientific">Trichonephila inaurata madagascariensis</name>
    <dbReference type="NCBI Taxonomy" id="2747483"/>
    <lineage>
        <taxon>Eukaryota</taxon>
        <taxon>Metazoa</taxon>
        <taxon>Ecdysozoa</taxon>
        <taxon>Arthropoda</taxon>
        <taxon>Chelicerata</taxon>
        <taxon>Arachnida</taxon>
        <taxon>Araneae</taxon>
        <taxon>Araneomorphae</taxon>
        <taxon>Entelegynae</taxon>
        <taxon>Araneoidea</taxon>
        <taxon>Nephilidae</taxon>
        <taxon>Trichonephila</taxon>
        <taxon>Trichonephila inaurata</taxon>
    </lineage>
</organism>
<keyword evidence="2" id="KW-0677">Repeat</keyword>
<dbReference type="PANTHER" id="PTHR19325:SF560">
    <property type="entry name" value="SUSHI, VON WILLEBRAND FACTOR TYPE A, EGF AND PENTRAXIN DOMAIN-CONTAINING PROTEIN 1"/>
    <property type="match status" value="1"/>
</dbReference>
<accession>A0A8X6YJZ1</accession>
<evidence type="ECO:0000313" key="8">
    <source>
        <dbReference type="Proteomes" id="UP000886998"/>
    </source>
</evidence>
<keyword evidence="4" id="KW-0325">Glycoprotein</keyword>
<dbReference type="Gene3D" id="2.10.70.10">
    <property type="entry name" value="Complement Module, domain 1"/>
    <property type="match status" value="15"/>
</dbReference>
<evidence type="ECO:0000256" key="5">
    <source>
        <dbReference type="PROSITE-ProRule" id="PRU00302"/>
    </source>
</evidence>
<feature type="disulfide bond" evidence="5">
    <location>
        <begin position="792"/>
        <end position="835"/>
    </location>
</feature>
<feature type="domain" description="Sushi" evidence="6">
    <location>
        <begin position="1139"/>
        <end position="1197"/>
    </location>
</feature>
<evidence type="ECO:0000256" key="1">
    <source>
        <dbReference type="ARBA" id="ARBA00022659"/>
    </source>
</evidence>
<name>A0A8X6YJZ1_9ARAC</name>
<feature type="domain" description="Sushi" evidence="6">
    <location>
        <begin position="790"/>
        <end position="849"/>
    </location>
</feature>
<dbReference type="EMBL" id="BMAV01020692">
    <property type="protein sequence ID" value="GFY74350.1"/>
    <property type="molecule type" value="Genomic_DNA"/>
</dbReference>
<feature type="domain" description="Sushi" evidence="6">
    <location>
        <begin position="731"/>
        <end position="789"/>
    </location>
</feature>
<sequence length="1234" mass="136311">MHLFESYATRDLKQLKIAARRNREVCYLKCSTKRTFISGNNFIWCQANTKWSVLPKCMRVMCSQPKLPKNLKFIKDCSSRSVGKHCTIGCRNGGRPFPRNYISCVCNPLVAGVAHRCSLCPPQQVKNNLKFKNSKCNQILPGVWSSFPHCTCPAPNPSNDLVLKNCNAKIPNENCFVECKENLKLIGDAFFLCQKNTKWSSAPKCIPKICPSPKIPEYLEINRNCSSKKIGEYCEVSCKHGGKFTGTNTTQCLPTSAWSSLPDCTCPVPNITLSLIILKENCNFKKRSEHCAVACPRGYAFQTNGAFACLHNATWSPLPICVKTHCSLPKLDSEILKEDENCTFKKIGETCRVQCVQGGHLLDPKNLTCLTGGNWSSSPRCSCPILSISNDLNVVQDCNYATPGFKCFVECKGNLKLNGQKYILCMNNSKWSFQPKCVKTLCPNLVLQDDLLELKEVCSTKTIGDVCKVACKNGGKLIGGKALECLKDFQWSKPPDCTCANPNVSEPIEVITKCDAIPKMGKCFVRCSRGYDISGINYTTCQNNGKWGAFPTCRKISCPGPALSSLIFKVNGGCSGKFYQDACFITCREGGLLIGEAKIKCEYTGAWSSLPHCTCPVPNSSSDLVLKNCNATRPEEHCFVECKNHFKLIGDAFFLCQKNTKWSSMPKCIPKICPAPNIPEYLEIKGNCSFKKIGEHCEVRCKHGGKVIGSSNGKNTLRCLETLKWSSPPDCTCANPNVSEPIELITKCDSIPKMGTCFLRCKRGYDIAGINYTTCQNNGKWGAFPTCRKISCPEPALSSSILKVNEECRGKFYQDACFVTCREGGQLIGEAKIKCEFTGVWSSLPHCTCPVPNSSGDLVLKNCNAKIPDEHCFVECKNHLKLIGDAFFSCQKNTKWSSMPKCIPKICPGPKIPEYLEIKGNCSFKKIAEHCEVRCKHGGKVIGSSNGKNTLRCLENLKWSSPPDCTCANPNVSEPIELITKCDSIPQMGKCFLRCKRGYDIVGINYATCQNNGKWGAFPTCRKISCPEPALSSSILKVNEECRGKFYQDACIVTCREGGQLIGEAEIKCQFTGAWSSFPHCTCPAPNPSNDLVLKNCNAKIPNENCFVECKENLKLIGDAFFLCQKNTKWSSAPKCIPKICPSPKIPEYLEINRNCSSKKIGEYCEVSCKHGGKFTGTNTTQCLPTSAWSSLPDCTCPVPNITLSLIILKENCNFKKRSGKHVQLLALEDPISD</sequence>
<feature type="domain" description="Sushi" evidence="6">
    <location>
        <begin position="150"/>
        <end position="207"/>
    </location>
</feature>
<evidence type="ECO:0000256" key="2">
    <source>
        <dbReference type="ARBA" id="ARBA00022737"/>
    </source>
</evidence>
<feature type="domain" description="Sushi" evidence="6">
    <location>
        <begin position="208"/>
        <end position="266"/>
    </location>
</feature>
<dbReference type="OrthoDB" id="6437237at2759"/>
<keyword evidence="3 5" id="KW-1015">Disulfide bond</keyword>
<dbReference type="InterPro" id="IPR035976">
    <property type="entry name" value="Sushi/SCR/CCP_sf"/>
</dbReference>
<evidence type="ECO:0000313" key="7">
    <source>
        <dbReference type="EMBL" id="GFY74350.1"/>
    </source>
</evidence>
<gene>
    <name evidence="7" type="primary">Svep1_18</name>
    <name evidence="7" type="ORF">TNIN_440481</name>
</gene>
<feature type="domain" description="Sushi" evidence="6">
    <location>
        <begin position="613"/>
        <end position="670"/>
    </location>
</feature>
<keyword evidence="8" id="KW-1185">Reference proteome</keyword>
<protein>
    <submittedName>
        <fullName evidence="7">Sushi, von Willebrand factor type A, EGF and pentraxin domain-containing protein 1</fullName>
    </submittedName>
</protein>
<evidence type="ECO:0000259" key="6">
    <source>
        <dbReference type="PROSITE" id="PS50923"/>
    </source>
</evidence>
<proteinExistence type="predicted"/>
<comment type="caution">
    <text evidence="5">Lacks conserved residue(s) required for the propagation of feature annotation.</text>
</comment>
<dbReference type="SUPFAM" id="SSF57535">
    <property type="entry name" value="Complement control module/SCR domain"/>
    <property type="match status" value="18"/>
</dbReference>
<dbReference type="Pfam" id="PF00084">
    <property type="entry name" value="Sushi"/>
    <property type="match status" value="14"/>
</dbReference>